<evidence type="ECO:0000256" key="1">
    <source>
        <dbReference type="SAM" id="MobiDB-lite"/>
    </source>
</evidence>
<dbReference type="EMBL" id="CAJPDR010000092">
    <property type="protein sequence ID" value="CAF9916573.1"/>
    <property type="molecule type" value="Genomic_DNA"/>
</dbReference>
<protein>
    <submittedName>
        <fullName evidence="2">Uncharacterized protein</fullName>
    </submittedName>
</protein>
<comment type="caution">
    <text evidence="2">The sequence shown here is derived from an EMBL/GenBank/DDBJ whole genome shotgun (WGS) entry which is preliminary data.</text>
</comment>
<dbReference type="AlphaFoldDB" id="A0A8H3F6N1"/>
<evidence type="ECO:0000313" key="2">
    <source>
        <dbReference type="EMBL" id="CAF9916573.1"/>
    </source>
</evidence>
<dbReference type="OrthoDB" id="10399426at2759"/>
<feature type="region of interest" description="Disordered" evidence="1">
    <location>
        <begin position="171"/>
        <end position="190"/>
    </location>
</feature>
<organism evidence="2 3">
    <name type="scientific">Alectoria fallacina</name>
    <dbReference type="NCBI Taxonomy" id="1903189"/>
    <lineage>
        <taxon>Eukaryota</taxon>
        <taxon>Fungi</taxon>
        <taxon>Dikarya</taxon>
        <taxon>Ascomycota</taxon>
        <taxon>Pezizomycotina</taxon>
        <taxon>Lecanoromycetes</taxon>
        <taxon>OSLEUM clade</taxon>
        <taxon>Lecanoromycetidae</taxon>
        <taxon>Lecanorales</taxon>
        <taxon>Lecanorineae</taxon>
        <taxon>Parmeliaceae</taxon>
        <taxon>Alectoria</taxon>
    </lineage>
</organism>
<feature type="region of interest" description="Disordered" evidence="1">
    <location>
        <begin position="135"/>
        <end position="156"/>
    </location>
</feature>
<proteinExistence type="predicted"/>
<name>A0A8H3F6N1_9LECA</name>
<gene>
    <name evidence="2" type="ORF">ALECFALPRED_010791</name>
</gene>
<feature type="region of interest" description="Disordered" evidence="1">
    <location>
        <begin position="205"/>
        <end position="228"/>
    </location>
</feature>
<evidence type="ECO:0000313" key="3">
    <source>
        <dbReference type="Proteomes" id="UP000664203"/>
    </source>
</evidence>
<dbReference type="Proteomes" id="UP000664203">
    <property type="component" value="Unassembled WGS sequence"/>
</dbReference>
<accession>A0A8H3F6N1</accession>
<feature type="compositionally biased region" description="Basic residues" evidence="1">
    <location>
        <begin position="16"/>
        <end position="25"/>
    </location>
</feature>
<sequence length="228" mass="25922">MTIIRGKGKATTTTRAIKRDRRHARKSNERQTSERHLANLRLQAFNYNAKQSRRWLRTRLLSENRGFVTKEAALQLAKHFEKTEFQLQHPRITDTVLTTNAKSVLSQLELERKAASDEQGCPERVQDWWAAPTKIGKKKKRKGNMTGKKQGARAGQNVNVEELGDDVGVLRLGEEEEMGEQREEGMEEEEGRVLLEEKFAGFESPILISPAGPVVGDRKEEEGEGEEE</sequence>
<reference evidence="2" key="1">
    <citation type="submission" date="2021-03" db="EMBL/GenBank/DDBJ databases">
        <authorList>
            <person name="Tagirdzhanova G."/>
        </authorList>
    </citation>
    <scope>NUCLEOTIDE SEQUENCE</scope>
</reference>
<feature type="region of interest" description="Disordered" evidence="1">
    <location>
        <begin position="1"/>
        <end position="33"/>
    </location>
</feature>
<keyword evidence="3" id="KW-1185">Reference proteome</keyword>